<protein>
    <submittedName>
        <fullName evidence="6">IclR family transcriptional regulator</fullName>
    </submittedName>
</protein>
<reference evidence="7" key="1">
    <citation type="submission" date="2019-02" db="EMBL/GenBank/DDBJ databases">
        <title>Complete genome sequence of Rhodoferax sp. Gr-4.</title>
        <authorList>
            <person name="Jin L."/>
        </authorList>
    </citation>
    <scope>NUCLEOTIDE SEQUENCE [LARGE SCALE GENOMIC DNA]</scope>
    <source>
        <strain evidence="7">Gr-4</strain>
    </source>
</reference>
<proteinExistence type="predicted"/>
<dbReference type="Gene3D" id="1.10.10.10">
    <property type="entry name" value="Winged helix-like DNA-binding domain superfamily/Winged helix DNA-binding domain"/>
    <property type="match status" value="1"/>
</dbReference>
<dbReference type="GO" id="GO:0003700">
    <property type="term" value="F:DNA-binding transcription factor activity"/>
    <property type="evidence" value="ECO:0007669"/>
    <property type="project" value="TreeGrafter"/>
</dbReference>
<evidence type="ECO:0000313" key="6">
    <source>
        <dbReference type="EMBL" id="QDL54587.1"/>
    </source>
</evidence>
<organism evidence="6 7">
    <name type="scientific">Rhodoferax aquaticus</name>
    <dbReference type="NCBI Taxonomy" id="2527691"/>
    <lineage>
        <taxon>Bacteria</taxon>
        <taxon>Pseudomonadati</taxon>
        <taxon>Pseudomonadota</taxon>
        <taxon>Betaproteobacteria</taxon>
        <taxon>Burkholderiales</taxon>
        <taxon>Comamonadaceae</taxon>
        <taxon>Rhodoferax</taxon>
    </lineage>
</organism>
<name>A0A515EPJ8_9BURK</name>
<sequence length="256" mass="26703">MPQNNTPPKLPTATAVSAVDRALVVLATLATQGRAMTAAELIATTALSQSTLYRQLASLKRWGFVLEVDGRYAPGPLSLQLALGFDMASHLVQHARAEMVAMAQQSQESVGLVVAVNGQAVCIDMVDSTQSLRCSFEKGRSVPLQKGASSKCLLAHLPAAALQAALDANFATDDPGLPALQAELGNIRKAGYVVSHGEVDAGVWGVSAPVLTSGKRALGALTLMAPTVRAQGKQPQLIQMLVVSAARISRNLNTAT</sequence>
<dbReference type="PANTHER" id="PTHR30136">
    <property type="entry name" value="HELIX-TURN-HELIX TRANSCRIPTIONAL REGULATOR, ICLR FAMILY"/>
    <property type="match status" value="1"/>
</dbReference>
<dbReference type="PROSITE" id="PS51078">
    <property type="entry name" value="ICLR_ED"/>
    <property type="match status" value="1"/>
</dbReference>
<dbReference type="InterPro" id="IPR014757">
    <property type="entry name" value="Tscrpt_reg_IclR_C"/>
</dbReference>
<dbReference type="GO" id="GO:0045892">
    <property type="term" value="P:negative regulation of DNA-templated transcription"/>
    <property type="evidence" value="ECO:0007669"/>
    <property type="project" value="TreeGrafter"/>
</dbReference>
<dbReference type="GO" id="GO:0003677">
    <property type="term" value="F:DNA binding"/>
    <property type="evidence" value="ECO:0007669"/>
    <property type="project" value="UniProtKB-KW"/>
</dbReference>
<evidence type="ECO:0000256" key="2">
    <source>
        <dbReference type="ARBA" id="ARBA00023125"/>
    </source>
</evidence>
<dbReference type="InterPro" id="IPR050707">
    <property type="entry name" value="HTH_MetabolicPath_Reg"/>
</dbReference>
<keyword evidence="3" id="KW-0804">Transcription</keyword>
<dbReference type="SMART" id="SM00346">
    <property type="entry name" value="HTH_ICLR"/>
    <property type="match status" value="1"/>
</dbReference>
<dbReference type="InterPro" id="IPR029016">
    <property type="entry name" value="GAF-like_dom_sf"/>
</dbReference>
<feature type="domain" description="IclR-ED" evidence="5">
    <location>
        <begin position="77"/>
        <end position="254"/>
    </location>
</feature>
<dbReference type="InterPro" id="IPR036388">
    <property type="entry name" value="WH-like_DNA-bd_sf"/>
</dbReference>
<dbReference type="InterPro" id="IPR005471">
    <property type="entry name" value="Tscrpt_reg_IclR_N"/>
</dbReference>
<keyword evidence="2" id="KW-0238">DNA-binding</keyword>
<dbReference type="Gene3D" id="3.30.450.40">
    <property type="match status" value="1"/>
</dbReference>
<dbReference type="Pfam" id="PF09339">
    <property type="entry name" value="HTH_IclR"/>
    <property type="match status" value="1"/>
</dbReference>
<feature type="domain" description="HTH iclR-type" evidence="4">
    <location>
        <begin position="16"/>
        <end position="76"/>
    </location>
</feature>
<keyword evidence="7" id="KW-1185">Reference proteome</keyword>
<dbReference type="PANTHER" id="PTHR30136:SF24">
    <property type="entry name" value="HTH-TYPE TRANSCRIPTIONAL REPRESSOR ALLR"/>
    <property type="match status" value="1"/>
</dbReference>
<dbReference type="PROSITE" id="PS51077">
    <property type="entry name" value="HTH_ICLR"/>
    <property type="match status" value="1"/>
</dbReference>
<dbReference type="AlphaFoldDB" id="A0A515EPJ8"/>
<dbReference type="SUPFAM" id="SSF55781">
    <property type="entry name" value="GAF domain-like"/>
    <property type="match status" value="1"/>
</dbReference>
<dbReference type="Pfam" id="PF01614">
    <property type="entry name" value="IclR_C"/>
    <property type="match status" value="1"/>
</dbReference>
<dbReference type="Proteomes" id="UP000317365">
    <property type="component" value="Chromosome"/>
</dbReference>
<reference evidence="7" key="2">
    <citation type="journal article" date="2020" name="Int. J. Syst. Evol. Microbiol.">
        <title>Genomic insights into a novel species Rhodoferax aquaticus sp. nov., isolated from freshwater.</title>
        <authorList>
            <person name="Li T."/>
            <person name="Zhuo Y."/>
            <person name="Jin C.Z."/>
            <person name="Wu X."/>
            <person name="Ko S.R."/>
            <person name="Jin F.J."/>
            <person name="Ahn C.Y."/>
            <person name="Oh H.M."/>
            <person name="Lee H.G."/>
            <person name="Jin L."/>
        </authorList>
    </citation>
    <scope>NUCLEOTIDE SEQUENCE [LARGE SCALE GENOMIC DNA]</scope>
    <source>
        <strain evidence="7">Gr-4</strain>
    </source>
</reference>
<accession>A0A515EPJ8</accession>
<evidence type="ECO:0000259" key="4">
    <source>
        <dbReference type="PROSITE" id="PS51077"/>
    </source>
</evidence>
<dbReference type="RefSeq" id="WP_142811634.1">
    <property type="nucleotide sequence ID" value="NZ_CP036282.1"/>
</dbReference>
<dbReference type="EMBL" id="CP036282">
    <property type="protein sequence ID" value="QDL54587.1"/>
    <property type="molecule type" value="Genomic_DNA"/>
</dbReference>
<evidence type="ECO:0000313" key="7">
    <source>
        <dbReference type="Proteomes" id="UP000317365"/>
    </source>
</evidence>
<dbReference type="InterPro" id="IPR036390">
    <property type="entry name" value="WH_DNA-bd_sf"/>
</dbReference>
<evidence type="ECO:0000256" key="3">
    <source>
        <dbReference type="ARBA" id="ARBA00023163"/>
    </source>
</evidence>
<evidence type="ECO:0000256" key="1">
    <source>
        <dbReference type="ARBA" id="ARBA00023015"/>
    </source>
</evidence>
<gene>
    <name evidence="6" type="ORF">EXZ61_10640</name>
</gene>
<keyword evidence="1" id="KW-0805">Transcription regulation</keyword>
<dbReference type="KEGG" id="rhg:EXZ61_10640"/>
<evidence type="ECO:0000259" key="5">
    <source>
        <dbReference type="PROSITE" id="PS51078"/>
    </source>
</evidence>
<dbReference type="SUPFAM" id="SSF46785">
    <property type="entry name" value="Winged helix' DNA-binding domain"/>
    <property type="match status" value="1"/>
</dbReference>